<dbReference type="Proteomes" id="UP000199385">
    <property type="component" value="Chromosome I"/>
</dbReference>
<dbReference type="PATRIC" id="fig|261654.4.peg.522"/>
<dbReference type="EMBL" id="LT594323">
    <property type="protein sequence ID" value="SBT38345.1"/>
    <property type="molecule type" value="Genomic_DNA"/>
</dbReference>
<protein>
    <submittedName>
        <fullName evidence="2">Glycosyltransferase involved in cell wall bisynthesis</fullName>
    </submittedName>
</protein>
<dbReference type="InterPro" id="IPR050834">
    <property type="entry name" value="Glycosyltransf_2"/>
</dbReference>
<dbReference type="SUPFAM" id="SSF53448">
    <property type="entry name" value="Nucleotide-diphospho-sugar transferases"/>
    <property type="match status" value="1"/>
</dbReference>
<sequence length="306" mass="33809">MTVVPSVSAVVPTRDRPELLRVAVQAILDQDYPGPVEVVVVYDQSEPDRSVEALSGPDRRVRVIRNERTPGLAGARNTGILAATGELIAFCDDDDEWLPGKLRAQVDALEGVYGAEFVSCGIRVTYDGHTVDRVLERDRVPLPALLRDRLTELHPSTFLIRAAALRDGFGLVDEEIPGSYAEDYEFLLRAARSAPLINVTTPYVLVRWHKRSYFAQRWETISDALQWLLDRYPEFAGEPAGQARVTGQIAFARAASGDRKGALSWAGRTLRSNPREPRAYLALAVAGRVLGADTVLRTLHKRGRGI</sequence>
<dbReference type="RefSeq" id="WP_091656686.1">
    <property type="nucleotide sequence ID" value="NZ_LT594323.1"/>
</dbReference>
<keyword evidence="3" id="KW-1185">Reference proteome</keyword>
<evidence type="ECO:0000313" key="2">
    <source>
        <dbReference type="EMBL" id="SBT38345.1"/>
    </source>
</evidence>
<dbReference type="Pfam" id="PF00535">
    <property type="entry name" value="Glycos_transf_2"/>
    <property type="match status" value="1"/>
</dbReference>
<dbReference type="InterPro" id="IPR001173">
    <property type="entry name" value="Glyco_trans_2-like"/>
</dbReference>
<dbReference type="GO" id="GO:0016740">
    <property type="term" value="F:transferase activity"/>
    <property type="evidence" value="ECO:0007669"/>
    <property type="project" value="UniProtKB-KW"/>
</dbReference>
<dbReference type="PANTHER" id="PTHR43685">
    <property type="entry name" value="GLYCOSYLTRANSFERASE"/>
    <property type="match status" value="1"/>
</dbReference>
<dbReference type="CDD" id="cd00761">
    <property type="entry name" value="Glyco_tranf_GTA_type"/>
    <property type="match status" value="1"/>
</dbReference>
<dbReference type="STRING" id="261654.GA0070611_0516"/>
<accession>A0A1A8Z3J1</accession>
<keyword evidence="2" id="KW-0808">Transferase</keyword>
<evidence type="ECO:0000259" key="1">
    <source>
        <dbReference type="Pfam" id="PF00535"/>
    </source>
</evidence>
<proteinExistence type="predicted"/>
<dbReference type="PANTHER" id="PTHR43685:SF2">
    <property type="entry name" value="GLYCOSYLTRANSFERASE 2-LIKE DOMAIN-CONTAINING PROTEIN"/>
    <property type="match status" value="1"/>
</dbReference>
<dbReference type="AlphaFoldDB" id="A0A1A8Z3J1"/>
<reference evidence="3" key="1">
    <citation type="submission" date="2016-06" db="EMBL/GenBank/DDBJ databases">
        <authorList>
            <person name="Varghese N."/>
            <person name="Submissions Spin"/>
        </authorList>
    </citation>
    <scope>NUCLEOTIDE SEQUENCE [LARGE SCALE GENOMIC DNA]</scope>
    <source>
        <strain evidence="3">DSM 44815</strain>
    </source>
</reference>
<evidence type="ECO:0000313" key="3">
    <source>
        <dbReference type="Proteomes" id="UP000199385"/>
    </source>
</evidence>
<name>A0A1A8Z3J1_9ACTN</name>
<feature type="domain" description="Glycosyltransferase 2-like" evidence="1">
    <location>
        <begin position="8"/>
        <end position="149"/>
    </location>
</feature>
<gene>
    <name evidence="2" type="ORF">GA0070611_0516</name>
</gene>
<dbReference type="OrthoDB" id="153025at2"/>
<organism evidence="2 3">
    <name type="scientific">Micromonospora auratinigra</name>
    <dbReference type="NCBI Taxonomy" id="261654"/>
    <lineage>
        <taxon>Bacteria</taxon>
        <taxon>Bacillati</taxon>
        <taxon>Actinomycetota</taxon>
        <taxon>Actinomycetes</taxon>
        <taxon>Micromonosporales</taxon>
        <taxon>Micromonosporaceae</taxon>
        <taxon>Micromonospora</taxon>
    </lineage>
</organism>
<dbReference type="Gene3D" id="3.90.550.10">
    <property type="entry name" value="Spore Coat Polysaccharide Biosynthesis Protein SpsA, Chain A"/>
    <property type="match status" value="1"/>
</dbReference>
<dbReference type="InterPro" id="IPR029044">
    <property type="entry name" value="Nucleotide-diphossugar_trans"/>
</dbReference>